<dbReference type="GO" id="GO:0005634">
    <property type="term" value="C:nucleus"/>
    <property type="evidence" value="ECO:0007669"/>
    <property type="project" value="TreeGrafter"/>
</dbReference>
<evidence type="ECO:0000256" key="2">
    <source>
        <dbReference type="ARBA" id="ARBA00022679"/>
    </source>
</evidence>
<name>R7V583_CAPTE</name>
<dbReference type="InterPro" id="IPR013216">
    <property type="entry name" value="Methyltransf_11"/>
</dbReference>
<dbReference type="PANTHER" id="PTHR13069">
    <property type="entry name" value="ALKYLATED DNA REPAIR PROTEIN ALKB HOMOLOG 8"/>
    <property type="match status" value="1"/>
</dbReference>
<dbReference type="CDD" id="cd02440">
    <property type="entry name" value="AdoMet_MTases"/>
    <property type="match status" value="1"/>
</dbReference>
<evidence type="ECO:0000313" key="6">
    <source>
        <dbReference type="Proteomes" id="UP000014760"/>
    </source>
</evidence>
<protein>
    <recommendedName>
        <fullName evidence="3">Methyltransferase type 11 domain-containing protein</fullName>
    </recommendedName>
</protein>
<keyword evidence="2" id="KW-0808">Transferase</keyword>
<dbReference type="GO" id="GO:0030488">
    <property type="term" value="P:tRNA methylation"/>
    <property type="evidence" value="ECO:0007669"/>
    <property type="project" value="TreeGrafter"/>
</dbReference>
<organism evidence="4">
    <name type="scientific">Capitella teleta</name>
    <name type="common">Polychaete worm</name>
    <dbReference type="NCBI Taxonomy" id="283909"/>
    <lineage>
        <taxon>Eukaryota</taxon>
        <taxon>Metazoa</taxon>
        <taxon>Spiralia</taxon>
        <taxon>Lophotrochozoa</taxon>
        <taxon>Annelida</taxon>
        <taxon>Polychaeta</taxon>
        <taxon>Sedentaria</taxon>
        <taxon>Scolecida</taxon>
        <taxon>Capitellidae</taxon>
        <taxon>Capitella</taxon>
    </lineage>
</organism>
<gene>
    <name evidence="4" type="ORF">CAPTEDRAFT_19467</name>
</gene>
<dbReference type="EnsemblMetazoa" id="CapteT19467">
    <property type="protein sequence ID" value="CapteP19467"/>
    <property type="gene ID" value="CapteG19467"/>
</dbReference>
<dbReference type="GO" id="GO:0005737">
    <property type="term" value="C:cytoplasm"/>
    <property type="evidence" value="ECO:0007669"/>
    <property type="project" value="TreeGrafter"/>
</dbReference>
<evidence type="ECO:0000259" key="3">
    <source>
        <dbReference type="Pfam" id="PF08241"/>
    </source>
</evidence>
<dbReference type="GO" id="GO:0002098">
    <property type="term" value="P:tRNA wobble uridine modification"/>
    <property type="evidence" value="ECO:0007669"/>
    <property type="project" value="TreeGrafter"/>
</dbReference>
<dbReference type="InterPro" id="IPR029063">
    <property type="entry name" value="SAM-dependent_MTases_sf"/>
</dbReference>
<dbReference type="AlphaFoldDB" id="R7V583"/>
<keyword evidence="1" id="KW-0489">Methyltransferase</keyword>
<reference evidence="5" key="3">
    <citation type="submission" date="2015-06" db="UniProtKB">
        <authorList>
            <consortium name="EnsemblMetazoa"/>
        </authorList>
    </citation>
    <scope>IDENTIFICATION</scope>
</reference>
<evidence type="ECO:0000256" key="1">
    <source>
        <dbReference type="ARBA" id="ARBA00022603"/>
    </source>
</evidence>
<dbReference type="GO" id="GO:0000049">
    <property type="term" value="F:tRNA binding"/>
    <property type="evidence" value="ECO:0007669"/>
    <property type="project" value="TreeGrafter"/>
</dbReference>
<dbReference type="OMA" id="SCYFIGC"/>
<dbReference type="Proteomes" id="UP000014760">
    <property type="component" value="Unassembled WGS sequence"/>
</dbReference>
<proteinExistence type="predicted"/>
<dbReference type="SUPFAM" id="SSF53335">
    <property type="entry name" value="S-adenosyl-L-methionine-dependent methyltransferases"/>
    <property type="match status" value="1"/>
</dbReference>
<accession>R7V583</accession>
<dbReference type="InterPro" id="IPR051422">
    <property type="entry name" value="AlkB_tRNA_MeTrf/Diox"/>
</dbReference>
<reference evidence="6" key="1">
    <citation type="submission" date="2012-12" db="EMBL/GenBank/DDBJ databases">
        <authorList>
            <person name="Hellsten U."/>
            <person name="Grimwood J."/>
            <person name="Chapman J.A."/>
            <person name="Shapiro H."/>
            <person name="Aerts A."/>
            <person name="Otillar R.P."/>
            <person name="Terry A.Y."/>
            <person name="Boore J.L."/>
            <person name="Simakov O."/>
            <person name="Marletaz F."/>
            <person name="Cho S.-J."/>
            <person name="Edsinger-Gonzales E."/>
            <person name="Havlak P."/>
            <person name="Kuo D.-H."/>
            <person name="Larsson T."/>
            <person name="Lv J."/>
            <person name="Arendt D."/>
            <person name="Savage R."/>
            <person name="Osoegawa K."/>
            <person name="de Jong P."/>
            <person name="Lindberg D.R."/>
            <person name="Seaver E.C."/>
            <person name="Weisblat D.A."/>
            <person name="Putnam N.H."/>
            <person name="Grigoriev I.V."/>
            <person name="Rokhsar D.S."/>
        </authorList>
    </citation>
    <scope>NUCLEOTIDE SEQUENCE</scope>
    <source>
        <strain evidence="6">I ESC-2004</strain>
    </source>
</reference>
<reference evidence="4 6" key="2">
    <citation type="journal article" date="2013" name="Nature">
        <title>Insights into bilaterian evolution from three spiralian genomes.</title>
        <authorList>
            <person name="Simakov O."/>
            <person name="Marletaz F."/>
            <person name="Cho S.J."/>
            <person name="Edsinger-Gonzales E."/>
            <person name="Havlak P."/>
            <person name="Hellsten U."/>
            <person name="Kuo D.H."/>
            <person name="Larsson T."/>
            <person name="Lv J."/>
            <person name="Arendt D."/>
            <person name="Savage R."/>
            <person name="Osoegawa K."/>
            <person name="de Jong P."/>
            <person name="Grimwood J."/>
            <person name="Chapman J.A."/>
            <person name="Shapiro H."/>
            <person name="Aerts A."/>
            <person name="Otillar R.P."/>
            <person name="Terry A.Y."/>
            <person name="Boore J.L."/>
            <person name="Grigoriev I.V."/>
            <person name="Lindberg D.R."/>
            <person name="Seaver E.C."/>
            <person name="Weisblat D.A."/>
            <person name="Putnam N.H."/>
            <person name="Rokhsar D.S."/>
        </authorList>
    </citation>
    <scope>NUCLEOTIDE SEQUENCE</scope>
    <source>
        <strain evidence="4 6">I ESC-2004</strain>
    </source>
</reference>
<dbReference type="STRING" id="283909.R7V583"/>
<sequence length="233" mass="26556">MVDQQCQDEKRTIAEALENEHVHKVYDQTAHYFRNARYKAWPKVGHFLNSLEPGSLVADIGCGHGKYLDINKTVFTLGCDRSAPLCSIAQQSGHSVVVSDNLRLPFRDACFDVVISIGVVHHFTTVQRRAQALKELGRVLCPGGRLMVYAWAFEQKHRTVAVGFNFSKRKMFWCRGATNIKSRNPSLLHKRYYHVFREGELGGLIETFIPEMEILESFFDHSNWCVVAQKNGV</sequence>
<evidence type="ECO:0000313" key="5">
    <source>
        <dbReference type="EnsemblMetazoa" id="CapteP19467"/>
    </source>
</evidence>
<dbReference type="Pfam" id="PF08241">
    <property type="entry name" value="Methyltransf_11"/>
    <property type="match status" value="1"/>
</dbReference>
<dbReference type="FunFam" id="3.40.50.150:FF:000195">
    <property type="entry name" value="Methyltransferase domain containing protein"/>
    <property type="match status" value="1"/>
</dbReference>
<dbReference type="PANTHER" id="PTHR13069:SF37">
    <property type="entry name" value="FIRE DANCER"/>
    <property type="match status" value="1"/>
</dbReference>
<dbReference type="OrthoDB" id="271595at2759"/>
<dbReference type="GO" id="GO:0008757">
    <property type="term" value="F:S-adenosylmethionine-dependent methyltransferase activity"/>
    <property type="evidence" value="ECO:0007669"/>
    <property type="project" value="InterPro"/>
</dbReference>
<dbReference type="Gene3D" id="3.40.50.150">
    <property type="entry name" value="Vaccinia Virus protein VP39"/>
    <property type="match status" value="1"/>
</dbReference>
<dbReference type="GO" id="GO:0106335">
    <property type="term" value="F:tRNA (5-carboxymethyluridine(34)-5-O)-methyltransferase activity"/>
    <property type="evidence" value="ECO:0007669"/>
    <property type="project" value="TreeGrafter"/>
</dbReference>
<keyword evidence="6" id="KW-1185">Reference proteome</keyword>
<dbReference type="EMBL" id="AMQN01005074">
    <property type="status" value="NOT_ANNOTATED_CDS"/>
    <property type="molecule type" value="Genomic_DNA"/>
</dbReference>
<evidence type="ECO:0000313" key="4">
    <source>
        <dbReference type="EMBL" id="ELU13622.1"/>
    </source>
</evidence>
<dbReference type="HOGENOM" id="CLU_029501_2_1_1"/>
<feature type="domain" description="Methyltransferase type 11" evidence="3">
    <location>
        <begin position="59"/>
        <end position="147"/>
    </location>
</feature>
<dbReference type="EMBL" id="KB295063">
    <property type="protein sequence ID" value="ELU13622.1"/>
    <property type="molecule type" value="Genomic_DNA"/>
</dbReference>